<evidence type="ECO:0000256" key="1">
    <source>
        <dbReference type="ARBA" id="ARBA00001966"/>
    </source>
</evidence>
<dbReference type="PANTHER" id="PTHR13273">
    <property type="entry name" value="ANAMORSIN"/>
    <property type="match status" value="1"/>
</dbReference>
<feature type="binding site" evidence="10">
    <location>
        <position position="272"/>
    </location>
    <ligand>
        <name>[2Fe-2S] cluster</name>
        <dbReference type="ChEBI" id="CHEBI:190135"/>
    </ligand>
</feature>
<feature type="short sequence motif" description="Cx2C motif 1" evidence="10">
    <location>
        <begin position="336"/>
        <end position="339"/>
    </location>
</feature>
<dbReference type="Pfam" id="PF20922">
    <property type="entry name" value="Anamorsin_N"/>
    <property type="match status" value="1"/>
</dbReference>
<name>A0A9P6FDK0_9FUNG</name>
<comment type="subcellular location">
    <subcellularLocation>
        <location evidence="10">Cytoplasm</location>
    </subcellularLocation>
    <subcellularLocation>
        <location evidence="10">Mitochondrion intermembrane space</location>
    </subcellularLocation>
</comment>
<feature type="binding site" evidence="10">
    <location>
        <position position="275"/>
    </location>
    <ligand>
        <name>[2Fe-2S] cluster</name>
        <dbReference type="ChEBI" id="CHEBI:190135"/>
    </ligand>
</feature>
<evidence type="ECO:0000313" key="13">
    <source>
        <dbReference type="EMBL" id="KAF9547962.1"/>
    </source>
</evidence>
<evidence type="ECO:0000256" key="10">
    <source>
        <dbReference type="HAMAP-Rule" id="MF_03115"/>
    </source>
</evidence>
<dbReference type="GO" id="GO:0005758">
    <property type="term" value="C:mitochondrial intermembrane space"/>
    <property type="evidence" value="ECO:0007669"/>
    <property type="project" value="UniProtKB-SubCell"/>
</dbReference>
<keyword evidence="7 10" id="KW-0408">Iron</keyword>
<dbReference type="InterPro" id="IPR007785">
    <property type="entry name" value="Anamorsin"/>
</dbReference>
<comment type="domain">
    <text evidence="10">The N-terminal domain has structural similarity with S-adenosyl-L-methionine-dependent methyltransferases, but does not bind S-adenosyl-L-methionine. It is required for correct assembly of the 2 Fe-S clusters.</text>
</comment>
<feature type="binding site" evidence="10">
    <location>
        <position position="336"/>
    </location>
    <ligand>
        <name>[4Fe-4S] cluster</name>
        <dbReference type="ChEBI" id="CHEBI:49883"/>
    </ligand>
</feature>
<organism evidence="13 14">
    <name type="scientific">Mortierella hygrophila</name>
    <dbReference type="NCBI Taxonomy" id="979708"/>
    <lineage>
        <taxon>Eukaryota</taxon>
        <taxon>Fungi</taxon>
        <taxon>Fungi incertae sedis</taxon>
        <taxon>Mucoromycota</taxon>
        <taxon>Mortierellomycotina</taxon>
        <taxon>Mortierellomycetes</taxon>
        <taxon>Mortierellales</taxon>
        <taxon>Mortierellaceae</taxon>
        <taxon>Mortierella</taxon>
    </lineage>
</organism>
<feature type="binding site" evidence="10">
    <location>
        <position position="350"/>
    </location>
    <ligand>
        <name>[4Fe-4S] cluster</name>
        <dbReference type="ChEBI" id="CHEBI:49883"/>
    </ligand>
</feature>
<evidence type="ECO:0000256" key="6">
    <source>
        <dbReference type="ARBA" id="ARBA00022723"/>
    </source>
</evidence>
<keyword evidence="5 10" id="KW-0001">2Fe-2S</keyword>
<dbReference type="InterPro" id="IPR046408">
    <property type="entry name" value="CIAPIN1"/>
</dbReference>
<feature type="binding site" evidence="10">
    <location>
        <position position="347"/>
    </location>
    <ligand>
        <name>[4Fe-4S] cluster</name>
        <dbReference type="ChEBI" id="CHEBI:49883"/>
    </ligand>
</feature>
<dbReference type="HAMAP" id="MF_03115">
    <property type="entry name" value="Anamorsin"/>
    <property type="match status" value="1"/>
</dbReference>
<evidence type="ECO:0000256" key="2">
    <source>
        <dbReference type="ARBA" id="ARBA00008169"/>
    </source>
</evidence>
<feature type="binding site" evidence="10">
    <location>
        <position position="339"/>
    </location>
    <ligand>
        <name>[4Fe-4S] cluster</name>
        <dbReference type="ChEBI" id="CHEBI:49883"/>
    </ligand>
</feature>
<dbReference type="Pfam" id="PF05093">
    <property type="entry name" value="CIAPIN1"/>
    <property type="match status" value="1"/>
</dbReference>
<evidence type="ECO:0000259" key="12">
    <source>
        <dbReference type="Pfam" id="PF20922"/>
    </source>
</evidence>
<dbReference type="GO" id="GO:0051537">
    <property type="term" value="F:2 iron, 2 sulfur cluster binding"/>
    <property type="evidence" value="ECO:0007669"/>
    <property type="project" value="UniProtKB-UniRule"/>
</dbReference>
<dbReference type="GO" id="GO:0046872">
    <property type="term" value="F:metal ion binding"/>
    <property type="evidence" value="ECO:0007669"/>
    <property type="project" value="UniProtKB-KW"/>
</dbReference>
<proteinExistence type="inferred from homology"/>
<evidence type="ECO:0000256" key="8">
    <source>
        <dbReference type="ARBA" id="ARBA00023014"/>
    </source>
</evidence>
<keyword evidence="6 10" id="KW-0479">Metal-binding</keyword>
<comment type="cofactor">
    <cofactor evidence="1 10">
        <name>[4Fe-4S] cluster</name>
        <dbReference type="ChEBI" id="CHEBI:49883"/>
    </cofactor>
</comment>
<keyword evidence="14" id="KW-1185">Reference proteome</keyword>
<feature type="binding site" evidence="10">
    <location>
        <position position="262"/>
    </location>
    <ligand>
        <name>[2Fe-2S] cluster</name>
        <dbReference type="ChEBI" id="CHEBI:190135"/>
    </ligand>
</feature>
<dbReference type="InterPro" id="IPR029063">
    <property type="entry name" value="SAM-dependent_MTases_sf"/>
</dbReference>
<reference evidence="13" key="1">
    <citation type="journal article" date="2020" name="Fungal Divers.">
        <title>Resolving the Mortierellaceae phylogeny through synthesis of multi-gene phylogenetics and phylogenomics.</title>
        <authorList>
            <person name="Vandepol N."/>
            <person name="Liber J."/>
            <person name="Desiro A."/>
            <person name="Na H."/>
            <person name="Kennedy M."/>
            <person name="Barry K."/>
            <person name="Grigoriev I.V."/>
            <person name="Miller A.N."/>
            <person name="O'Donnell K."/>
            <person name="Stajich J.E."/>
            <person name="Bonito G."/>
        </authorList>
    </citation>
    <scope>NUCLEOTIDE SEQUENCE</scope>
    <source>
        <strain evidence="13">NRRL 2591</strain>
    </source>
</reference>
<dbReference type="GO" id="GO:0051539">
    <property type="term" value="F:4 iron, 4 sulfur cluster binding"/>
    <property type="evidence" value="ECO:0007669"/>
    <property type="project" value="UniProtKB-KW"/>
</dbReference>
<keyword evidence="9 10" id="KW-0496">Mitochondrion</keyword>
<protein>
    <submittedName>
        <fullName evidence="13">Anamorsin</fullName>
    </submittedName>
</protein>
<evidence type="ECO:0000259" key="11">
    <source>
        <dbReference type="Pfam" id="PF05093"/>
    </source>
</evidence>
<keyword evidence="4 10" id="KW-0963">Cytoplasm</keyword>
<evidence type="ECO:0000256" key="3">
    <source>
        <dbReference type="ARBA" id="ARBA00022485"/>
    </source>
</evidence>
<gene>
    <name evidence="13" type="primary">CIAPIN1</name>
    <name evidence="13" type="ORF">EC957_007475</name>
</gene>
<feature type="binding site" evidence="10">
    <location>
        <position position="277"/>
    </location>
    <ligand>
        <name>[2Fe-2S] cluster</name>
        <dbReference type="ChEBI" id="CHEBI:190135"/>
    </ligand>
</feature>
<feature type="region of interest" description="Fe-S binding site B" evidence="10">
    <location>
        <begin position="336"/>
        <end position="350"/>
    </location>
</feature>
<comment type="caution">
    <text evidence="13">The sequence shown here is derived from an EMBL/GenBank/DDBJ whole genome shotgun (WGS) entry which is preliminary data.</text>
</comment>
<keyword evidence="3 10" id="KW-0004">4Fe-4S</keyword>
<evidence type="ECO:0000256" key="5">
    <source>
        <dbReference type="ARBA" id="ARBA00022714"/>
    </source>
</evidence>
<comment type="domain">
    <text evidence="10">The C-terminal domain binds 2 Fe-S clusters but is otherwise mostly in an intrinsically disordered conformation.</text>
</comment>
<feature type="domain" description="Anamorsin N-terminal" evidence="12">
    <location>
        <begin position="13"/>
        <end position="191"/>
    </location>
</feature>
<dbReference type="Gene3D" id="3.40.50.150">
    <property type="entry name" value="Vaccinia Virus protein VP39"/>
    <property type="match status" value="1"/>
</dbReference>
<evidence type="ECO:0000256" key="9">
    <source>
        <dbReference type="ARBA" id="ARBA00023128"/>
    </source>
</evidence>
<dbReference type="PANTHER" id="PTHR13273:SF14">
    <property type="entry name" value="ANAMORSIN"/>
    <property type="match status" value="1"/>
</dbReference>
<dbReference type="GO" id="GO:0009055">
    <property type="term" value="F:electron transfer activity"/>
    <property type="evidence" value="ECO:0007669"/>
    <property type="project" value="UniProtKB-UniRule"/>
</dbReference>
<comment type="domain">
    <text evidence="10">The twin Cx2C motifs are involved in the recognition by the mitochondrial MIA40-ERV1 disulfide relay system. The formation of 2 disulfide bonds in the Cx2C motifs through dithiol/disulfide exchange reactions effectively traps the protein in the mitochondrial intermembrane space.</text>
</comment>
<comment type="caution">
    <text evidence="10">Lacks conserved residue(s) required for the propagation of feature annotation.</text>
</comment>
<evidence type="ECO:0000256" key="4">
    <source>
        <dbReference type="ARBA" id="ARBA00022490"/>
    </source>
</evidence>
<feature type="short sequence motif" description="Cx2C motif 2" evidence="10">
    <location>
        <begin position="347"/>
        <end position="350"/>
    </location>
</feature>
<accession>A0A9P6FDK0</accession>
<comment type="similarity">
    <text evidence="2 10">Belongs to the anamorsin family.</text>
</comment>
<feature type="domain" description="Anamorsin C-terminal" evidence="11">
    <location>
        <begin position="258"/>
        <end position="366"/>
    </location>
</feature>
<dbReference type="Proteomes" id="UP000723463">
    <property type="component" value="Unassembled WGS sequence"/>
</dbReference>
<dbReference type="InterPro" id="IPR049011">
    <property type="entry name" value="Anamorsin_N_metazoan"/>
</dbReference>
<evidence type="ECO:0000313" key="14">
    <source>
        <dbReference type="Proteomes" id="UP000723463"/>
    </source>
</evidence>
<dbReference type="AlphaFoldDB" id="A0A9P6FDK0"/>
<comment type="cofactor">
    <cofactor evidence="10">
        <name>[2Fe-2S] cluster</name>
        <dbReference type="ChEBI" id="CHEBI:190135"/>
    </cofactor>
</comment>
<dbReference type="EMBL" id="JAAAXW010000035">
    <property type="protein sequence ID" value="KAF9547962.1"/>
    <property type="molecule type" value="Genomic_DNA"/>
</dbReference>
<dbReference type="GO" id="GO:0016226">
    <property type="term" value="P:iron-sulfur cluster assembly"/>
    <property type="evidence" value="ECO:0007669"/>
    <property type="project" value="UniProtKB-UniRule"/>
</dbReference>
<keyword evidence="8 10" id="KW-0411">Iron-sulfur</keyword>
<sequence>MAPVATSALVSQGHKVLLVGTASASPSDLTQARDSIISTVGTQGSVNFEQFDRLATIPLPASTYNAIVTGGIAPSAYQHSSAVLAALAKTLLPGGGLSLTEPVFSATATASGSLPASLTQVLERSVADLVSTLKISGFVEVTVVGQRQASEKEVEGLLKVWGVEGVSVAALEGQIELVEISAKKPAYELGAAAALPWARKKAAPASAAKPAALAPSVKKTAVWTISANDDDDEDAELEDEDDLLDATDLVKPTKEQLAAPECGPNSLKKKKCKNCTCGMEEEEEEEEEDTSAAMDVDTPSAGPVPQEAIVSSNANRWKESAITEVVPKALQPKSSCGNCYLGDAFRCGSCPYTGMPAFQPGEKVQLGGSMLKDDIDF</sequence>
<evidence type="ECO:0000256" key="7">
    <source>
        <dbReference type="ARBA" id="ARBA00023004"/>
    </source>
</evidence>